<dbReference type="Gene3D" id="3.30.590.10">
    <property type="entry name" value="Glutamine synthetase/guanido kinase, catalytic domain"/>
    <property type="match status" value="1"/>
</dbReference>
<keyword evidence="8" id="KW-1185">Reference proteome</keyword>
<evidence type="ECO:0000256" key="4">
    <source>
        <dbReference type="PROSITE-ProRule" id="PRU01331"/>
    </source>
</evidence>
<evidence type="ECO:0000313" key="8">
    <source>
        <dbReference type="Proteomes" id="UP000184268"/>
    </source>
</evidence>
<dbReference type="GO" id="GO:0006598">
    <property type="term" value="P:polyamine catabolic process"/>
    <property type="evidence" value="ECO:0007669"/>
    <property type="project" value="TreeGrafter"/>
</dbReference>
<dbReference type="PANTHER" id="PTHR43785">
    <property type="entry name" value="GAMMA-GLUTAMYLPUTRESCINE SYNTHETASE"/>
    <property type="match status" value="1"/>
</dbReference>
<dbReference type="EMBL" id="FQXG01000008">
    <property type="protein sequence ID" value="SHI14673.1"/>
    <property type="molecule type" value="Genomic_DNA"/>
</dbReference>
<proteinExistence type="inferred from homology"/>
<dbReference type="RefSeq" id="WP_067660209.1">
    <property type="nucleotide sequence ID" value="NZ_FQXG01000008.1"/>
</dbReference>
<evidence type="ECO:0000256" key="5">
    <source>
        <dbReference type="RuleBase" id="RU000384"/>
    </source>
</evidence>
<evidence type="ECO:0000259" key="6">
    <source>
        <dbReference type="PROSITE" id="PS51987"/>
    </source>
</evidence>
<dbReference type="AlphaFoldDB" id="A0A1M5YSZ6"/>
<keyword evidence="3" id="KW-0460">Magnesium</keyword>
<name>A0A1M5YSZ6_9GAMM</name>
<dbReference type="InterPro" id="IPR008146">
    <property type="entry name" value="Gln_synth_cat_dom"/>
</dbReference>
<dbReference type="PROSITE" id="PS51987">
    <property type="entry name" value="GS_CATALYTIC"/>
    <property type="match status" value="1"/>
</dbReference>
<dbReference type="InterPro" id="IPR014746">
    <property type="entry name" value="Gln_synth/guanido_kin_cat_dom"/>
</dbReference>
<dbReference type="SUPFAM" id="SSF55931">
    <property type="entry name" value="Glutamine synthetase/guanido kinase"/>
    <property type="match status" value="1"/>
</dbReference>
<gene>
    <name evidence="7" type="ORF">SAMN02745129_4341</name>
</gene>
<protein>
    <submittedName>
        <fullName evidence="7">Gamma-glutamylputrescine synthase</fullName>
    </submittedName>
</protein>
<dbReference type="PROSITE" id="PS00181">
    <property type="entry name" value="GLNA_ATP"/>
    <property type="match status" value="1"/>
</dbReference>
<dbReference type="PANTHER" id="PTHR43785:SF12">
    <property type="entry name" value="TYPE-1 GLUTAMINE SYNTHETASE 2"/>
    <property type="match status" value="1"/>
</dbReference>
<organism evidence="7 8">
    <name type="scientific">Ferrimonas marina</name>
    <dbReference type="NCBI Taxonomy" id="299255"/>
    <lineage>
        <taxon>Bacteria</taxon>
        <taxon>Pseudomonadati</taxon>
        <taxon>Pseudomonadota</taxon>
        <taxon>Gammaproteobacteria</taxon>
        <taxon>Alteromonadales</taxon>
        <taxon>Ferrimonadaceae</taxon>
        <taxon>Ferrimonas</taxon>
    </lineage>
</organism>
<accession>A0A1M5YSZ6</accession>
<dbReference type="OrthoDB" id="9789509at2"/>
<keyword evidence="2" id="KW-0436">Ligase</keyword>
<evidence type="ECO:0000256" key="1">
    <source>
        <dbReference type="ARBA" id="ARBA00001946"/>
    </source>
</evidence>
<comment type="similarity">
    <text evidence="4 5">Belongs to the glutamine synthetase family.</text>
</comment>
<reference evidence="7 8" key="1">
    <citation type="submission" date="2016-11" db="EMBL/GenBank/DDBJ databases">
        <authorList>
            <person name="Jaros S."/>
            <person name="Januszkiewicz K."/>
            <person name="Wedrychowicz H."/>
        </authorList>
    </citation>
    <scope>NUCLEOTIDE SEQUENCE [LARGE SCALE GENOMIC DNA]</scope>
    <source>
        <strain evidence="7 8">DSM 16917</strain>
    </source>
</reference>
<evidence type="ECO:0000256" key="3">
    <source>
        <dbReference type="ARBA" id="ARBA00022842"/>
    </source>
</evidence>
<dbReference type="InterPro" id="IPR027303">
    <property type="entry name" value="Gln_synth_gly_rich_site"/>
</dbReference>
<dbReference type="Pfam" id="PF00120">
    <property type="entry name" value="Gln-synt_C"/>
    <property type="match status" value="1"/>
</dbReference>
<feature type="domain" description="GS catalytic" evidence="6">
    <location>
        <begin position="116"/>
        <end position="448"/>
    </location>
</feature>
<comment type="cofactor">
    <cofactor evidence="1">
        <name>Mg(2+)</name>
        <dbReference type="ChEBI" id="CHEBI:18420"/>
    </cofactor>
</comment>
<sequence length="448" mass="49435">METFHRDVENFKHSWPEVRYLDLIFPDLNAIPRGKRIAIEDAAKLGQGVYMPISNNSLNLQGAVVESAGLGQHSGERDHLCFPIAGTLRPSANPEVGQVMLTMLAEDGQSPCQFQARNRLGELVERLKARNKFPVIALELEFYLVDPSRDERGALQPPINPAHHQREAFCDIHRIDNLDDYAEFLRDLNEAAQQQGLNTSGAVAEAAPGQFEINFHHQGDVLAACDQVIYAKRLIKKVAHQHGFEATFMAKPYSHEAGSGMHLHTSVLDSEGNNRFSKANGEASAEFYASLNALLAMMPESMALLCPNINAYRRFSAEHLAPTHANWGENHRGVALRIPNSNSTNRRIEHRIAGADVNPYLLVTVVLAGLLHAEEYGAQHCPEPLSTAAAALPLRMSDALALLAKGDAFYPTLGPEFLALFLACKQSELAEFEHTVTSLEVDWMLHSA</sequence>
<dbReference type="GO" id="GO:0006542">
    <property type="term" value="P:glutamine biosynthetic process"/>
    <property type="evidence" value="ECO:0007669"/>
    <property type="project" value="TreeGrafter"/>
</dbReference>
<dbReference type="STRING" id="299255.SAMN02745129_4341"/>
<evidence type="ECO:0000313" key="7">
    <source>
        <dbReference type="EMBL" id="SHI14673.1"/>
    </source>
</evidence>
<dbReference type="Proteomes" id="UP000184268">
    <property type="component" value="Unassembled WGS sequence"/>
</dbReference>
<dbReference type="SMART" id="SM01230">
    <property type="entry name" value="Gln-synt_C"/>
    <property type="match status" value="1"/>
</dbReference>
<evidence type="ECO:0000256" key="2">
    <source>
        <dbReference type="ARBA" id="ARBA00022598"/>
    </source>
</evidence>
<dbReference type="GO" id="GO:0004356">
    <property type="term" value="F:glutamine synthetase activity"/>
    <property type="evidence" value="ECO:0007669"/>
    <property type="project" value="InterPro"/>
</dbReference>